<comment type="caution">
    <text evidence="1">The sequence shown here is derived from an EMBL/GenBank/DDBJ whole genome shotgun (WGS) entry which is preliminary data.</text>
</comment>
<gene>
    <name evidence="1" type="ORF">MES5069_500068</name>
</gene>
<protein>
    <submittedName>
        <fullName evidence="1">Uncharacterized protein</fullName>
    </submittedName>
</protein>
<evidence type="ECO:0000313" key="1">
    <source>
        <dbReference type="EMBL" id="CAH2406022.1"/>
    </source>
</evidence>
<reference evidence="1 2" key="1">
    <citation type="submission" date="2022-03" db="EMBL/GenBank/DDBJ databases">
        <authorList>
            <person name="Brunel B."/>
        </authorList>
    </citation>
    <scope>NUCLEOTIDE SEQUENCE [LARGE SCALE GENOMIC DNA]</scope>
    <source>
        <strain evidence="1">STM5069sample</strain>
    </source>
</reference>
<proteinExistence type="predicted"/>
<dbReference type="EMBL" id="CAKXZT010000147">
    <property type="protein sequence ID" value="CAH2406022.1"/>
    <property type="molecule type" value="Genomic_DNA"/>
</dbReference>
<sequence length="136" mass="14814">MGNQRLCVRAERDSRHAACNACRVLWRRDDRCGPLSCRPSLACKSAHDPNHDPFPVVKFFTAGRGAIDRITSALDSELVAEVLRRRHNALDGHPRQCVSPAAPSSYMKAASTRSARPARPSPALTCPSAAHFLGVN</sequence>
<organism evidence="1 2">
    <name type="scientific">Mesorhizobium escarrei</name>
    <dbReference type="NCBI Taxonomy" id="666018"/>
    <lineage>
        <taxon>Bacteria</taxon>
        <taxon>Pseudomonadati</taxon>
        <taxon>Pseudomonadota</taxon>
        <taxon>Alphaproteobacteria</taxon>
        <taxon>Hyphomicrobiales</taxon>
        <taxon>Phyllobacteriaceae</taxon>
        <taxon>Mesorhizobium</taxon>
    </lineage>
</organism>
<dbReference type="Proteomes" id="UP001153050">
    <property type="component" value="Unassembled WGS sequence"/>
</dbReference>
<keyword evidence="2" id="KW-1185">Reference proteome</keyword>
<accession>A0ABN8K9D7</accession>
<evidence type="ECO:0000313" key="2">
    <source>
        <dbReference type="Proteomes" id="UP001153050"/>
    </source>
</evidence>
<name>A0ABN8K9D7_9HYPH</name>